<dbReference type="Proteomes" id="UP000238045">
    <property type="component" value="Unassembled WGS sequence"/>
</dbReference>
<gene>
    <name evidence="2" type="ORF">CQZ99_09845</name>
</gene>
<dbReference type="EMBL" id="PCQL01000008">
    <property type="protein sequence ID" value="PRC19640.1"/>
    <property type="molecule type" value="Genomic_DNA"/>
</dbReference>
<evidence type="ECO:0000313" key="3">
    <source>
        <dbReference type="Proteomes" id="UP000238045"/>
    </source>
</evidence>
<comment type="caution">
    <text evidence="2">The sequence shown here is derived from an EMBL/GenBank/DDBJ whole genome shotgun (WGS) entry which is preliminary data.</text>
</comment>
<dbReference type="AlphaFoldDB" id="A0A2S9EUG8"/>
<feature type="region of interest" description="Disordered" evidence="1">
    <location>
        <begin position="1"/>
        <end position="23"/>
    </location>
</feature>
<evidence type="ECO:0000313" key="2">
    <source>
        <dbReference type="EMBL" id="PRC19640.1"/>
    </source>
</evidence>
<organism evidence="2 3">
    <name type="scientific">Pseudomonas poae</name>
    <dbReference type="NCBI Taxonomy" id="200451"/>
    <lineage>
        <taxon>Bacteria</taxon>
        <taxon>Pseudomonadati</taxon>
        <taxon>Pseudomonadota</taxon>
        <taxon>Gammaproteobacteria</taxon>
        <taxon>Pseudomonadales</taxon>
        <taxon>Pseudomonadaceae</taxon>
        <taxon>Pseudomonas</taxon>
    </lineage>
</organism>
<reference evidence="2 3" key="1">
    <citation type="submission" date="2017-09" db="EMBL/GenBank/DDBJ databases">
        <title>Genomic, metabolic, and phenotypic characteristics of bacterial isolates from the natural microbiome of the model nematode Caenorhabditis elegans.</title>
        <authorList>
            <person name="Zimmermann J."/>
            <person name="Obeng N."/>
            <person name="Yang W."/>
            <person name="Obeng O."/>
            <person name="Kissoyan K."/>
            <person name="Pees B."/>
            <person name="Dirksen P."/>
            <person name="Hoppner M."/>
            <person name="Franke A."/>
            <person name="Rosenstiel P."/>
            <person name="Leippe M."/>
            <person name="Dierking K."/>
            <person name="Kaleta C."/>
            <person name="Schulenburg H."/>
        </authorList>
    </citation>
    <scope>NUCLEOTIDE SEQUENCE [LARGE SCALE GENOMIC DNA]</scope>
    <source>
        <strain evidence="2 3">MYb117</strain>
    </source>
</reference>
<keyword evidence="3" id="KW-1185">Reference proteome</keyword>
<feature type="compositionally biased region" description="Polar residues" evidence="1">
    <location>
        <begin position="1"/>
        <end position="10"/>
    </location>
</feature>
<proteinExistence type="predicted"/>
<name>A0A2S9EUG8_9PSED</name>
<dbReference type="RefSeq" id="WP_105696518.1">
    <property type="nucleotide sequence ID" value="NZ_CP159260.1"/>
</dbReference>
<accession>A0A2S9EUG8</accession>
<protein>
    <submittedName>
        <fullName evidence="2">Uncharacterized protein</fullName>
    </submittedName>
</protein>
<evidence type="ECO:0000256" key="1">
    <source>
        <dbReference type="SAM" id="MobiDB-lite"/>
    </source>
</evidence>
<sequence>MAATQQQRSAKSAAKRKERGTEDLRLRVCKGEKDWLLQLMDWTKDTEQGSVMAGCLRHVHSLGREGAIEALRSRHKIEVNENVAAELYAIGQRQASRLDAEEA</sequence>